<accession>A0A5S4FQ81</accession>
<dbReference type="GO" id="GO:0006730">
    <property type="term" value="P:one-carbon metabolic process"/>
    <property type="evidence" value="ECO:0007669"/>
    <property type="project" value="TreeGrafter"/>
</dbReference>
<dbReference type="GO" id="GO:0032259">
    <property type="term" value="P:methylation"/>
    <property type="evidence" value="ECO:0007669"/>
    <property type="project" value="UniProtKB-KW"/>
</dbReference>
<keyword evidence="2 5" id="KW-0808">Transferase</keyword>
<dbReference type="SUPFAM" id="SSF53335">
    <property type="entry name" value="S-adenosyl-L-methionine-dependent methyltransferases"/>
    <property type="match status" value="1"/>
</dbReference>
<comment type="caution">
    <text evidence="5">The sequence shown here is derived from an EMBL/GenBank/DDBJ whole genome shotgun (WGS) entry which is preliminary data.</text>
</comment>
<gene>
    <name evidence="5" type="ORF">ETD86_11205</name>
</gene>
<name>A0A5S4FQ81_9ACTN</name>
<dbReference type="InterPro" id="IPR029063">
    <property type="entry name" value="SAM-dependent_MTases_sf"/>
</dbReference>
<dbReference type="OrthoDB" id="3818852at2"/>
<dbReference type="PANTHER" id="PTHR16458:SF2">
    <property type="entry name" value="GLYCINE N-METHYLTRANSFERASE"/>
    <property type="match status" value="1"/>
</dbReference>
<evidence type="ECO:0000259" key="4">
    <source>
        <dbReference type="Pfam" id="PF13649"/>
    </source>
</evidence>
<sequence>MAPGRMAKLASLTAVTVPKVFVRFCASSVGLMLRSTPQSATARWGRLPGADTRGSRSTSLCSSCVVAIACGAKCKHRTTERVNVVRVSRTVSACWAIVALRGRASAFCSFCWQPLEIHLHALKQLVMGGGPPDAGSRGAVRHAETAAARGTRALHNGYTDLGSMVDQGCRSCDARAVGDYYRDLAADYHWIFPDEIVDFPGVIGGTSHDNRELIEATVSALPSGARVLDCACGIGTDAMALAHAGFQVTATDAGPGMVDEARRRLPAEVEVRVARWEELPAAVTGPYELVVCLGNSLVHAGSHQEMVSALSSMRQVLSPTGMLIVDSRNWELLYRERPRIVPADRVRERDGVRCWCVYVWSIPERFGEPCLAELLFLLERQDGSVTHRRHLIDFQPFTPADLEARLAEAGFAVAGSTYRPDRQRYAFACRVAG</sequence>
<dbReference type="Proteomes" id="UP000309128">
    <property type="component" value="Unassembled WGS sequence"/>
</dbReference>
<keyword evidence="3" id="KW-0949">S-adenosyl-L-methionine</keyword>
<reference evidence="5 6" key="1">
    <citation type="submission" date="2019-05" db="EMBL/GenBank/DDBJ databases">
        <title>Draft genome sequence of Nonomuraea turkmeniaca DSM 43926.</title>
        <authorList>
            <person name="Saricaoglu S."/>
            <person name="Isik K."/>
        </authorList>
    </citation>
    <scope>NUCLEOTIDE SEQUENCE [LARGE SCALE GENOMIC DNA]</scope>
    <source>
        <strain evidence="5 6">DSM 43926</strain>
    </source>
</reference>
<dbReference type="InterPro" id="IPR041698">
    <property type="entry name" value="Methyltransf_25"/>
</dbReference>
<evidence type="ECO:0000256" key="2">
    <source>
        <dbReference type="ARBA" id="ARBA00022679"/>
    </source>
</evidence>
<dbReference type="GO" id="GO:0046498">
    <property type="term" value="P:S-adenosylhomocysteine metabolic process"/>
    <property type="evidence" value="ECO:0007669"/>
    <property type="project" value="TreeGrafter"/>
</dbReference>
<dbReference type="GO" id="GO:1901052">
    <property type="term" value="P:sarcosine metabolic process"/>
    <property type="evidence" value="ECO:0007669"/>
    <property type="project" value="TreeGrafter"/>
</dbReference>
<feature type="domain" description="Methyltransferase" evidence="4">
    <location>
        <begin position="227"/>
        <end position="321"/>
    </location>
</feature>
<dbReference type="GO" id="GO:0042802">
    <property type="term" value="F:identical protein binding"/>
    <property type="evidence" value="ECO:0007669"/>
    <property type="project" value="TreeGrafter"/>
</dbReference>
<dbReference type="GO" id="GO:0005829">
    <property type="term" value="C:cytosol"/>
    <property type="evidence" value="ECO:0007669"/>
    <property type="project" value="TreeGrafter"/>
</dbReference>
<keyword evidence="1 5" id="KW-0489">Methyltransferase</keyword>
<evidence type="ECO:0000313" key="6">
    <source>
        <dbReference type="Proteomes" id="UP000309128"/>
    </source>
</evidence>
<dbReference type="GO" id="GO:0017174">
    <property type="term" value="F:glycine N-methyltransferase activity"/>
    <property type="evidence" value="ECO:0007669"/>
    <property type="project" value="InterPro"/>
</dbReference>
<dbReference type="CDD" id="cd02440">
    <property type="entry name" value="AdoMet_MTases"/>
    <property type="match status" value="1"/>
</dbReference>
<evidence type="ECO:0000256" key="1">
    <source>
        <dbReference type="ARBA" id="ARBA00022603"/>
    </source>
</evidence>
<proteinExistence type="predicted"/>
<dbReference type="Gene3D" id="3.40.50.150">
    <property type="entry name" value="Vaccinia Virus protein VP39"/>
    <property type="match status" value="1"/>
</dbReference>
<dbReference type="Pfam" id="PF13649">
    <property type="entry name" value="Methyltransf_25"/>
    <property type="match status" value="1"/>
</dbReference>
<dbReference type="GO" id="GO:0016594">
    <property type="term" value="F:glycine binding"/>
    <property type="evidence" value="ECO:0007669"/>
    <property type="project" value="TreeGrafter"/>
</dbReference>
<dbReference type="AlphaFoldDB" id="A0A5S4FQ81"/>
<dbReference type="InterPro" id="IPR014369">
    <property type="entry name" value="Gly/Sar_N_MeTrfase"/>
</dbReference>
<dbReference type="PANTHER" id="PTHR16458">
    <property type="entry name" value="GLYCINE N-METHYLTRANSFERASE"/>
    <property type="match status" value="1"/>
</dbReference>
<evidence type="ECO:0000256" key="3">
    <source>
        <dbReference type="ARBA" id="ARBA00022691"/>
    </source>
</evidence>
<dbReference type="GO" id="GO:0006111">
    <property type="term" value="P:regulation of gluconeogenesis"/>
    <property type="evidence" value="ECO:0007669"/>
    <property type="project" value="TreeGrafter"/>
</dbReference>
<dbReference type="GO" id="GO:0046500">
    <property type="term" value="P:S-adenosylmethionine metabolic process"/>
    <property type="evidence" value="ECO:0007669"/>
    <property type="project" value="TreeGrafter"/>
</dbReference>
<protein>
    <submittedName>
        <fullName evidence="5">Methyltransferase domain-containing protein</fullName>
    </submittedName>
</protein>
<dbReference type="EMBL" id="VCKY01000028">
    <property type="protein sequence ID" value="TMR22584.1"/>
    <property type="molecule type" value="Genomic_DNA"/>
</dbReference>
<keyword evidence="6" id="KW-1185">Reference proteome</keyword>
<evidence type="ECO:0000313" key="5">
    <source>
        <dbReference type="EMBL" id="TMR22584.1"/>
    </source>
</evidence>
<dbReference type="GO" id="GO:1904047">
    <property type="term" value="F:S-adenosyl-L-methionine binding"/>
    <property type="evidence" value="ECO:0007669"/>
    <property type="project" value="TreeGrafter"/>
</dbReference>
<dbReference type="GO" id="GO:0051289">
    <property type="term" value="P:protein homotetramerization"/>
    <property type="evidence" value="ECO:0007669"/>
    <property type="project" value="TreeGrafter"/>
</dbReference>
<organism evidence="5 6">
    <name type="scientific">Nonomuraea turkmeniaca</name>
    <dbReference type="NCBI Taxonomy" id="103838"/>
    <lineage>
        <taxon>Bacteria</taxon>
        <taxon>Bacillati</taxon>
        <taxon>Actinomycetota</taxon>
        <taxon>Actinomycetes</taxon>
        <taxon>Streptosporangiales</taxon>
        <taxon>Streptosporangiaceae</taxon>
        <taxon>Nonomuraea</taxon>
    </lineage>
</organism>